<keyword evidence="3" id="KW-1185">Reference proteome</keyword>
<proteinExistence type="predicted"/>
<dbReference type="EC" id="3.1.1.103" evidence="2"/>
<evidence type="ECO:0000259" key="1">
    <source>
        <dbReference type="Pfam" id="PF00144"/>
    </source>
</evidence>
<dbReference type="Gene3D" id="3.40.710.10">
    <property type="entry name" value="DD-peptidase/beta-lactamase superfamily"/>
    <property type="match status" value="1"/>
</dbReference>
<reference evidence="2 3" key="1">
    <citation type="journal article" date="2023" name="Virus Evol.">
        <title>Computational host range prediction-The good, the bad, and the ugly.</title>
        <authorList>
            <person name="Howell A.A."/>
            <person name="Versoza C.J."/>
            <person name="Pfeifer S.P."/>
        </authorList>
    </citation>
    <scope>NUCLEOTIDE SEQUENCE [LARGE SCALE GENOMIC DNA]</scope>
    <source>
        <strain evidence="2 3">1610/1b</strain>
    </source>
</reference>
<name>A0ABZ2TX18_9ACTN</name>
<gene>
    <name evidence="2" type="ORF">RVF87_13030</name>
</gene>
<dbReference type="EMBL" id="CP136137">
    <property type="protein sequence ID" value="WYY06002.1"/>
    <property type="molecule type" value="Genomic_DNA"/>
</dbReference>
<protein>
    <submittedName>
        <fullName evidence="2">Serine hydrolase domain-containing protein</fullName>
        <ecNumber evidence="2">3.1.1.103</ecNumber>
    </submittedName>
</protein>
<organism evidence="2 3">
    <name type="scientific">Gordonia hydrophobica</name>
    <dbReference type="NCBI Taxonomy" id="40516"/>
    <lineage>
        <taxon>Bacteria</taxon>
        <taxon>Bacillati</taxon>
        <taxon>Actinomycetota</taxon>
        <taxon>Actinomycetes</taxon>
        <taxon>Mycobacteriales</taxon>
        <taxon>Gordoniaceae</taxon>
        <taxon>Gordonia</taxon>
    </lineage>
</organism>
<dbReference type="Pfam" id="PF00144">
    <property type="entry name" value="Beta-lactamase"/>
    <property type="match status" value="1"/>
</dbReference>
<dbReference type="Proteomes" id="UP001479933">
    <property type="component" value="Chromosome"/>
</dbReference>
<dbReference type="InterPro" id="IPR001466">
    <property type="entry name" value="Beta-lactam-related"/>
</dbReference>
<dbReference type="InterPro" id="IPR050789">
    <property type="entry name" value="Diverse_Enzym_Activities"/>
</dbReference>
<sequence>MGGFDALLAAIVDGDDNARVPGVAAVVRSRGVEYSGAAGARALGSAEAMTADTVIALYSASKPLTGTAVLQCVDDGLLDLDAPAADYVPEIGEVGVLEGFGADGVPQTRPVRTPITTRMLLLHTAGFAYPFFDEQYRRLVAEGHYPDVVTATKASLMTPVLFEPGSRWNYGSNMDWAGRVVEAVRGASLEQVLTDRLFAPLGMASSGFLLTDDMAARRASVHLRRGDALKPTRIVMPQQPEVQMGGQGVYSTVSDYARFLRMWLRDGDGDHGRVLRADTVEWAARNGLADGVHATALQGVDPAITHDAEFFPGQSTSWAYTFLVNDETAPTGRSAGSLGWAGLANVYFWIDRSADLAGVWATQVLPFADPVTWAAAQEFEAQAYRALR</sequence>
<feature type="domain" description="Beta-lactamase-related" evidence="1">
    <location>
        <begin position="11"/>
        <end position="370"/>
    </location>
</feature>
<dbReference type="GO" id="GO:0016787">
    <property type="term" value="F:hydrolase activity"/>
    <property type="evidence" value="ECO:0007669"/>
    <property type="project" value="UniProtKB-KW"/>
</dbReference>
<dbReference type="PANTHER" id="PTHR43283:SF3">
    <property type="entry name" value="BETA-LACTAMASE FAMILY PROTEIN (AFU_ORTHOLOGUE AFUA_5G07500)"/>
    <property type="match status" value="1"/>
</dbReference>
<keyword evidence="2" id="KW-0378">Hydrolase</keyword>
<dbReference type="InterPro" id="IPR012338">
    <property type="entry name" value="Beta-lactam/transpept-like"/>
</dbReference>
<dbReference type="RefSeq" id="WP_066161594.1">
    <property type="nucleotide sequence ID" value="NZ_CP136137.1"/>
</dbReference>
<evidence type="ECO:0000313" key="2">
    <source>
        <dbReference type="EMBL" id="WYY06002.1"/>
    </source>
</evidence>
<dbReference type="SUPFAM" id="SSF56601">
    <property type="entry name" value="beta-lactamase/transpeptidase-like"/>
    <property type="match status" value="1"/>
</dbReference>
<dbReference type="PANTHER" id="PTHR43283">
    <property type="entry name" value="BETA-LACTAMASE-RELATED"/>
    <property type="match status" value="1"/>
</dbReference>
<accession>A0ABZ2TX18</accession>
<evidence type="ECO:0000313" key="3">
    <source>
        <dbReference type="Proteomes" id="UP001479933"/>
    </source>
</evidence>